<reference evidence="7" key="1">
    <citation type="journal article" date="2021" name="Yi Chuan">
        <title>Progress on the GntR family transcription regulators in bacteria.</title>
        <authorList>
            <person name="Liu G.F."/>
            <person name="Wang X.X."/>
            <person name="Su H.Z."/>
            <person name="Lu G.T."/>
        </authorList>
    </citation>
    <scope>NUCLEOTIDE SEQUENCE</scope>
</reference>
<dbReference type="PRINTS" id="PR00035">
    <property type="entry name" value="HTHGNTR"/>
</dbReference>
<dbReference type="Pfam" id="PF07729">
    <property type="entry name" value="FCD"/>
    <property type="match status" value="1"/>
</dbReference>
<protein>
    <submittedName>
        <fullName evidence="7">GntR family transcriptional regulator</fullName>
    </submittedName>
</protein>
<proteinExistence type="predicted"/>
<dbReference type="GO" id="GO:0003700">
    <property type="term" value="F:DNA-binding transcription factor activity"/>
    <property type="evidence" value="ECO:0007669"/>
    <property type="project" value="InterPro"/>
</dbReference>
<dbReference type="Pfam" id="PF00392">
    <property type="entry name" value="GntR"/>
    <property type="match status" value="1"/>
</dbReference>
<dbReference type="InterPro" id="IPR011711">
    <property type="entry name" value="GntR_C"/>
</dbReference>
<dbReference type="RefSeq" id="WP_028312110.1">
    <property type="nucleotide sequence ID" value="NZ_AXWS01000014.1"/>
</dbReference>
<dbReference type="InterPro" id="IPR036388">
    <property type="entry name" value="WH-like_DNA-bd_sf"/>
</dbReference>
<dbReference type="CDD" id="cd07377">
    <property type="entry name" value="WHTH_GntR"/>
    <property type="match status" value="1"/>
</dbReference>
<dbReference type="Proteomes" id="UP000675920">
    <property type="component" value="Unplaced"/>
</dbReference>
<feature type="domain" description="HTH gntR-type" evidence="5">
    <location>
        <begin position="20"/>
        <end position="87"/>
    </location>
</feature>
<dbReference type="SUPFAM" id="SSF46785">
    <property type="entry name" value="Winged helix' DNA-binding domain"/>
    <property type="match status" value="1"/>
</dbReference>
<organism evidence="6 7">
    <name type="scientific">Derxia gummosa DSM 723</name>
    <dbReference type="NCBI Taxonomy" id="1121388"/>
    <lineage>
        <taxon>Bacteria</taxon>
        <taxon>Pseudomonadati</taxon>
        <taxon>Pseudomonadota</taxon>
        <taxon>Betaproteobacteria</taxon>
        <taxon>Burkholderiales</taxon>
        <taxon>Alcaligenaceae</taxon>
        <taxon>Derxia</taxon>
    </lineage>
</organism>
<evidence type="ECO:0000313" key="6">
    <source>
        <dbReference type="Proteomes" id="UP000675920"/>
    </source>
</evidence>
<keyword evidence="6" id="KW-1185">Reference proteome</keyword>
<feature type="compositionally biased region" description="Pro residues" evidence="4">
    <location>
        <begin position="1"/>
        <end position="16"/>
    </location>
</feature>
<sequence>MTASSPPSPPVDPAAPPAKLSRADEVHARLRDDIFEFRMPPGERFTETQIAERLAVSRTPVREALMRLQTEGLVRGYFRSGWEVVPIDFNRFDQLYELRALLEGHAAEVIAGAAPPEREAARAAMLDRLADIWCRPPEARERETSVLARLDESFHSGLIEAAGNAEIARVHAEVTDRIRIIRRLDFGYAQRIAATYDEHAAIVRALQRHRGDQAALLIRAHIRQSQAEVRKITLHRLHSFGAR</sequence>
<evidence type="ECO:0000256" key="3">
    <source>
        <dbReference type="ARBA" id="ARBA00023163"/>
    </source>
</evidence>
<reference evidence="7" key="2">
    <citation type="submission" date="2025-08" db="UniProtKB">
        <authorList>
            <consortium name="RefSeq"/>
        </authorList>
    </citation>
    <scope>IDENTIFICATION</scope>
</reference>
<dbReference type="SUPFAM" id="SSF48008">
    <property type="entry name" value="GntR ligand-binding domain-like"/>
    <property type="match status" value="1"/>
</dbReference>
<dbReference type="SMART" id="SM00895">
    <property type="entry name" value="FCD"/>
    <property type="match status" value="1"/>
</dbReference>
<dbReference type="SMART" id="SM00345">
    <property type="entry name" value="HTH_GNTR"/>
    <property type="match status" value="1"/>
</dbReference>
<dbReference type="GO" id="GO:0003677">
    <property type="term" value="F:DNA binding"/>
    <property type="evidence" value="ECO:0007669"/>
    <property type="project" value="UniProtKB-KW"/>
</dbReference>
<dbReference type="Gene3D" id="1.10.10.10">
    <property type="entry name" value="Winged helix-like DNA-binding domain superfamily/Winged helix DNA-binding domain"/>
    <property type="match status" value="1"/>
</dbReference>
<feature type="region of interest" description="Disordered" evidence="4">
    <location>
        <begin position="1"/>
        <end position="23"/>
    </location>
</feature>
<name>A0A8B6X4Y3_9BURK</name>
<keyword evidence="2" id="KW-0238">DNA-binding</keyword>
<evidence type="ECO:0000256" key="2">
    <source>
        <dbReference type="ARBA" id="ARBA00023125"/>
    </source>
</evidence>
<keyword evidence="1" id="KW-0805">Transcription regulation</keyword>
<keyword evidence="3" id="KW-0804">Transcription</keyword>
<dbReference type="InterPro" id="IPR000524">
    <property type="entry name" value="Tscrpt_reg_HTH_GntR"/>
</dbReference>
<dbReference type="PROSITE" id="PS50949">
    <property type="entry name" value="HTH_GNTR"/>
    <property type="match status" value="1"/>
</dbReference>
<dbReference type="PANTHER" id="PTHR43537">
    <property type="entry name" value="TRANSCRIPTIONAL REGULATOR, GNTR FAMILY"/>
    <property type="match status" value="1"/>
</dbReference>
<evidence type="ECO:0000313" key="7">
    <source>
        <dbReference type="RefSeq" id="WP_028312110.1"/>
    </source>
</evidence>
<evidence type="ECO:0000256" key="4">
    <source>
        <dbReference type="SAM" id="MobiDB-lite"/>
    </source>
</evidence>
<evidence type="ECO:0000256" key="1">
    <source>
        <dbReference type="ARBA" id="ARBA00023015"/>
    </source>
</evidence>
<dbReference type="Gene3D" id="1.20.120.530">
    <property type="entry name" value="GntR ligand-binding domain-like"/>
    <property type="match status" value="1"/>
</dbReference>
<dbReference type="AlphaFoldDB" id="A0A8B6X4Y3"/>
<evidence type="ECO:0000259" key="5">
    <source>
        <dbReference type="PROSITE" id="PS50949"/>
    </source>
</evidence>
<dbReference type="InterPro" id="IPR036390">
    <property type="entry name" value="WH_DNA-bd_sf"/>
</dbReference>
<accession>A0A8B6X4Y3</accession>
<dbReference type="PANTHER" id="PTHR43537:SF45">
    <property type="entry name" value="GNTR FAMILY REGULATORY PROTEIN"/>
    <property type="match status" value="1"/>
</dbReference>
<dbReference type="OrthoDB" id="9799812at2"/>
<dbReference type="InterPro" id="IPR008920">
    <property type="entry name" value="TF_FadR/GntR_C"/>
</dbReference>